<feature type="DNA-binding region" description="H-T-H motif" evidence="2">
    <location>
        <begin position="35"/>
        <end position="54"/>
    </location>
</feature>
<protein>
    <submittedName>
        <fullName evidence="4">TetR/AcrR family transcriptional regulator</fullName>
    </submittedName>
</protein>
<evidence type="ECO:0000313" key="5">
    <source>
        <dbReference type="Proteomes" id="UP000230709"/>
    </source>
</evidence>
<dbReference type="InterPro" id="IPR009057">
    <property type="entry name" value="Homeodomain-like_sf"/>
</dbReference>
<dbReference type="InterPro" id="IPR041678">
    <property type="entry name" value="TetR_C_16"/>
</dbReference>
<dbReference type="PROSITE" id="PS50977">
    <property type="entry name" value="HTH_TETR_2"/>
    <property type="match status" value="1"/>
</dbReference>
<keyword evidence="1 2" id="KW-0238">DNA-binding</keyword>
<feature type="domain" description="HTH tetR-type" evidence="3">
    <location>
        <begin position="12"/>
        <end position="72"/>
    </location>
</feature>
<proteinExistence type="predicted"/>
<dbReference type="PANTHER" id="PTHR30328:SF54">
    <property type="entry name" value="HTH-TYPE TRANSCRIPTIONAL REPRESSOR SCO4008"/>
    <property type="match status" value="1"/>
</dbReference>
<dbReference type="InterPro" id="IPR050109">
    <property type="entry name" value="HTH-type_TetR-like_transc_reg"/>
</dbReference>
<evidence type="ECO:0000256" key="1">
    <source>
        <dbReference type="ARBA" id="ARBA00023125"/>
    </source>
</evidence>
<evidence type="ECO:0000259" key="3">
    <source>
        <dbReference type="PROSITE" id="PS50977"/>
    </source>
</evidence>
<dbReference type="PANTHER" id="PTHR30328">
    <property type="entry name" value="TRANSCRIPTIONAL REPRESSOR"/>
    <property type="match status" value="1"/>
</dbReference>
<sequence length="196" mass="21009">MREEKAGKRSAEATKQKILAAAITRFARASYEEVRLRDIAADVRLDVALVHRSFGSKDQLFAAVIAATSPSDLLTADHEALCAAFARRNFAPCQNEGLQIFIRSLTSPLARSALRAHCSRDFIEPLAATLGGPEAPQRAALFIASTIGVAILRDILEIGPLCERADTDRQTLIEGLLASCLGVERRAGDVVAAPGD</sequence>
<dbReference type="SUPFAM" id="SSF48498">
    <property type="entry name" value="Tetracyclin repressor-like, C-terminal domain"/>
    <property type="match status" value="1"/>
</dbReference>
<organism evidence="4 5">
    <name type="scientific">Methylosinus trichosporium (strain ATCC 35070 / NCIMB 11131 / UNIQEM 75 / OB3b)</name>
    <dbReference type="NCBI Taxonomy" id="595536"/>
    <lineage>
        <taxon>Bacteria</taxon>
        <taxon>Pseudomonadati</taxon>
        <taxon>Pseudomonadota</taxon>
        <taxon>Alphaproteobacteria</taxon>
        <taxon>Hyphomicrobiales</taxon>
        <taxon>Methylocystaceae</taxon>
        <taxon>Methylosinus</taxon>
    </lineage>
</organism>
<evidence type="ECO:0000256" key="2">
    <source>
        <dbReference type="PROSITE-ProRule" id="PRU00335"/>
    </source>
</evidence>
<dbReference type="KEGG" id="mtw:CQW49_15650"/>
<dbReference type="InterPro" id="IPR036271">
    <property type="entry name" value="Tet_transcr_reg_TetR-rel_C_sf"/>
</dbReference>
<dbReference type="AlphaFoldDB" id="A0A2D2D2D5"/>
<gene>
    <name evidence="4" type="ORF">CQW49_15650</name>
</gene>
<name>A0A2D2D2D5_METT3</name>
<dbReference type="Pfam" id="PF17920">
    <property type="entry name" value="TetR_C_16"/>
    <property type="match status" value="1"/>
</dbReference>
<dbReference type="Gene3D" id="1.10.357.10">
    <property type="entry name" value="Tetracycline Repressor, domain 2"/>
    <property type="match status" value="1"/>
</dbReference>
<dbReference type="Pfam" id="PF00440">
    <property type="entry name" value="TetR_N"/>
    <property type="match status" value="1"/>
</dbReference>
<dbReference type="SUPFAM" id="SSF46689">
    <property type="entry name" value="Homeodomain-like"/>
    <property type="match status" value="1"/>
</dbReference>
<dbReference type="STRING" id="595536.GCA_000178815_02052"/>
<dbReference type="GO" id="GO:0003677">
    <property type="term" value="F:DNA binding"/>
    <property type="evidence" value="ECO:0007669"/>
    <property type="project" value="UniProtKB-UniRule"/>
</dbReference>
<dbReference type="RefSeq" id="WP_003610133.1">
    <property type="nucleotide sequence ID" value="NZ_ADVE02000001.1"/>
</dbReference>
<dbReference type="InterPro" id="IPR001647">
    <property type="entry name" value="HTH_TetR"/>
</dbReference>
<evidence type="ECO:0000313" key="4">
    <source>
        <dbReference type="EMBL" id="ATQ69153.1"/>
    </source>
</evidence>
<reference evidence="5" key="1">
    <citation type="submission" date="2017-10" db="EMBL/GenBank/DDBJ databases">
        <title>Completed PacBio SMRT sequence of Methylosinus trichosporium OB3b reveals presence of a third large plasmid.</title>
        <authorList>
            <person name="Charles T.C."/>
            <person name="Lynch M.D.J."/>
            <person name="Heil J.R."/>
            <person name="Cheng J."/>
        </authorList>
    </citation>
    <scope>NUCLEOTIDE SEQUENCE [LARGE SCALE GENOMIC DNA]</scope>
    <source>
        <strain evidence="5">OB3b</strain>
    </source>
</reference>
<dbReference type="EMBL" id="CP023737">
    <property type="protein sequence ID" value="ATQ69153.1"/>
    <property type="molecule type" value="Genomic_DNA"/>
</dbReference>
<keyword evidence="5" id="KW-1185">Reference proteome</keyword>
<accession>A0A2D2D2D5</accession>
<dbReference type="Proteomes" id="UP000230709">
    <property type="component" value="Chromosome"/>
</dbReference>